<keyword evidence="2" id="KW-1185">Reference proteome</keyword>
<accession>A0ABV0RBX3</accession>
<dbReference type="EMBL" id="JAHRIN010042188">
    <property type="protein sequence ID" value="MEQ2205644.1"/>
    <property type="molecule type" value="Genomic_DNA"/>
</dbReference>
<protein>
    <submittedName>
        <fullName evidence="1">Uncharacterized protein</fullName>
    </submittedName>
</protein>
<evidence type="ECO:0000313" key="2">
    <source>
        <dbReference type="Proteomes" id="UP001434883"/>
    </source>
</evidence>
<organism evidence="1 2">
    <name type="scientific">Xenoophorus captivus</name>
    <dbReference type="NCBI Taxonomy" id="1517983"/>
    <lineage>
        <taxon>Eukaryota</taxon>
        <taxon>Metazoa</taxon>
        <taxon>Chordata</taxon>
        <taxon>Craniata</taxon>
        <taxon>Vertebrata</taxon>
        <taxon>Euteleostomi</taxon>
        <taxon>Actinopterygii</taxon>
        <taxon>Neopterygii</taxon>
        <taxon>Teleostei</taxon>
        <taxon>Neoteleostei</taxon>
        <taxon>Acanthomorphata</taxon>
        <taxon>Ovalentaria</taxon>
        <taxon>Atherinomorphae</taxon>
        <taxon>Cyprinodontiformes</taxon>
        <taxon>Goodeidae</taxon>
        <taxon>Xenoophorus</taxon>
    </lineage>
</organism>
<comment type="caution">
    <text evidence="1">The sequence shown here is derived from an EMBL/GenBank/DDBJ whole genome shotgun (WGS) entry which is preliminary data.</text>
</comment>
<proteinExistence type="predicted"/>
<reference evidence="1 2" key="1">
    <citation type="submission" date="2021-06" db="EMBL/GenBank/DDBJ databases">
        <authorList>
            <person name="Palmer J.M."/>
        </authorList>
    </citation>
    <scope>NUCLEOTIDE SEQUENCE [LARGE SCALE GENOMIC DNA]</scope>
    <source>
        <strain evidence="1 2">XC_2019</strain>
        <tissue evidence="1">Muscle</tissue>
    </source>
</reference>
<evidence type="ECO:0000313" key="1">
    <source>
        <dbReference type="EMBL" id="MEQ2205644.1"/>
    </source>
</evidence>
<name>A0ABV0RBX3_9TELE</name>
<dbReference type="Proteomes" id="UP001434883">
    <property type="component" value="Unassembled WGS sequence"/>
</dbReference>
<sequence>MGFRQRHMFGENASAHIRNTGMATANRALVKPGSSRYPDVSMIIAQLEEFPFAAPLLKISFKIGGIFFCLCKLPKTQSCYLKIFVTFQDQIKVSGSGISVSK</sequence>
<gene>
    <name evidence="1" type="ORF">XENOCAPTIV_006997</name>
</gene>